<dbReference type="PANTHER" id="PTHR22946:SF9">
    <property type="entry name" value="POLYKETIDE TRANSFERASE AF380"/>
    <property type="match status" value="1"/>
</dbReference>
<sequence>VKTFLKLIVLGLATYGAWELLPHKDPVVNVYLDTDFVTAPDGIVGFPSWNASTAKELIEGPESAQIKVNGGGLLVLPPKASVETPVPAVVILHGSGGDWTGRSVYLANRLAQHGIAGFAVDTFVARNLRPTDDYFERLEKASIYSQIIDGFNALKALQQHPYIQGDKVAVTGFSLGGGSTLFSMFERVASGALGKDGPRFSAYASFYAGCSLDFEKFEVEGSPVLIMMGEVDESMSIDRCKWFKNKLEQHGVEVEMSVYEGAGHGWEQPYPQAFQPGAAITKDCLMLWNAGDEVIEQSTGYSIDTTLGAALAFSQCSSRDGYTMGFNAQAKEQSWQDFYAFLKKTWKVD</sequence>
<dbReference type="Gene3D" id="3.40.50.1820">
    <property type="entry name" value="alpha/beta hydrolase"/>
    <property type="match status" value="1"/>
</dbReference>
<evidence type="ECO:0000259" key="2">
    <source>
        <dbReference type="Pfam" id="PF01738"/>
    </source>
</evidence>
<proteinExistence type="predicted"/>
<protein>
    <recommendedName>
        <fullName evidence="2">Dienelactone hydrolase domain-containing protein</fullName>
    </recommendedName>
</protein>
<evidence type="ECO:0000313" key="3">
    <source>
        <dbReference type="EMBL" id="SVA77660.1"/>
    </source>
</evidence>
<organism evidence="3">
    <name type="scientific">marine metagenome</name>
    <dbReference type="NCBI Taxonomy" id="408172"/>
    <lineage>
        <taxon>unclassified sequences</taxon>
        <taxon>metagenomes</taxon>
        <taxon>ecological metagenomes</taxon>
    </lineage>
</organism>
<dbReference type="GO" id="GO:0016788">
    <property type="term" value="F:hydrolase activity, acting on ester bonds"/>
    <property type="evidence" value="ECO:0007669"/>
    <property type="project" value="UniProtKB-ARBA"/>
</dbReference>
<dbReference type="PANTHER" id="PTHR22946">
    <property type="entry name" value="DIENELACTONE HYDROLASE DOMAIN-CONTAINING PROTEIN-RELATED"/>
    <property type="match status" value="1"/>
</dbReference>
<feature type="domain" description="Dienelactone hydrolase" evidence="2">
    <location>
        <begin position="75"/>
        <end position="272"/>
    </location>
</feature>
<reference evidence="3" key="1">
    <citation type="submission" date="2018-05" db="EMBL/GenBank/DDBJ databases">
        <authorList>
            <person name="Lanie J.A."/>
            <person name="Ng W.-L."/>
            <person name="Kazmierczak K.M."/>
            <person name="Andrzejewski T.M."/>
            <person name="Davidsen T.M."/>
            <person name="Wayne K.J."/>
            <person name="Tettelin H."/>
            <person name="Glass J.I."/>
            <person name="Rusch D."/>
            <person name="Podicherti R."/>
            <person name="Tsui H.-C.T."/>
            <person name="Winkler M.E."/>
        </authorList>
    </citation>
    <scope>NUCLEOTIDE SEQUENCE</scope>
</reference>
<name>A0A381YL16_9ZZZZ</name>
<dbReference type="InterPro" id="IPR002925">
    <property type="entry name" value="Dienelactn_hydro"/>
</dbReference>
<keyword evidence="1" id="KW-0378">Hydrolase</keyword>
<evidence type="ECO:0000256" key="1">
    <source>
        <dbReference type="ARBA" id="ARBA00022801"/>
    </source>
</evidence>
<dbReference type="InterPro" id="IPR050261">
    <property type="entry name" value="FrsA_esterase"/>
</dbReference>
<gene>
    <name evidence="3" type="ORF">METZ01_LOCUS130514</name>
</gene>
<feature type="non-terminal residue" evidence="3">
    <location>
        <position position="1"/>
    </location>
</feature>
<accession>A0A381YL16</accession>
<dbReference type="AlphaFoldDB" id="A0A381YL16"/>
<dbReference type="InterPro" id="IPR029058">
    <property type="entry name" value="AB_hydrolase_fold"/>
</dbReference>
<dbReference type="EMBL" id="UINC01018479">
    <property type="protein sequence ID" value="SVA77660.1"/>
    <property type="molecule type" value="Genomic_DNA"/>
</dbReference>
<dbReference type="Pfam" id="PF01738">
    <property type="entry name" value="DLH"/>
    <property type="match status" value="1"/>
</dbReference>
<dbReference type="SUPFAM" id="SSF53474">
    <property type="entry name" value="alpha/beta-Hydrolases"/>
    <property type="match status" value="1"/>
</dbReference>